<keyword evidence="1" id="KW-1133">Transmembrane helix</keyword>
<proteinExistence type="predicted"/>
<keyword evidence="3" id="KW-1185">Reference proteome</keyword>
<dbReference type="PANTHER" id="PTHR11028">
    <property type="entry name" value="VACUOLAR ATP SYNTHASE SUBUNIT AC39"/>
    <property type="match status" value="1"/>
</dbReference>
<sequence length="126" mass="15033">MSVMDLDDMNIEIMRNTLYKAYLEDFYRFCQVKGLRHFVIHYIDVLSCYVFFFSDFPQIYVVPKQKLGGATAEIMSDLLAFEADRRAVNITINRYMKSKMIFNCLLVNMDTYITGIHGFYFVQHWY</sequence>
<reference evidence="2 3" key="1">
    <citation type="journal article" date="2023" name="Life. Sci Alliance">
        <title>Evolutionary insights into 3D genome organization and epigenetic landscape of Vigna mungo.</title>
        <authorList>
            <person name="Junaid A."/>
            <person name="Singh B."/>
            <person name="Bhatia S."/>
        </authorList>
    </citation>
    <scope>NUCLEOTIDE SEQUENCE [LARGE SCALE GENOMIC DNA]</scope>
    <source>
        <strain evidence="2">Urdbean</strain>
    </source>
</reference>
<evidence type="ECO:0000313" key="3">
    <source>
        <dbReference type="Proteomes" id="UP001374535"/>
    </source>
</evidence>
<protein>
    <submittedName>
        <fullName evidence="2">Uncharacterized protein</fullName>
    </submittedName>
</protein>
<dbReference type="AlphaFoldDB" id="A0AAQ3NAE8"/>
<dbReference type="GO" id="GO:0046961">
    <property type="term" value="F:proton-transporting ATPase activity, rotational mechanism"/>
    <property type="evidence" value="ECO:0007669"/>
    <property type="project" value="InterPro"/>
</dbReference>
<keyword evidence="1" id="KW-0812">Transmembrane</keyword>
<organism evidence="2 3">
    <name type="scientific">Vigna mungo</name>
    <name type="common">Black gram</name>
    <name type="synonym">Phaseolus mungo</name>
    <dbReference type="NCBI Taxonomy" id="3915"/>
    <lineage>
        <taxon>Eukaryota</taxon>
        <taxon>Viridiplantae</taxon>
        <taxon>Streptophyta</taxon>
        <taxon>Embryophyta</taxon>
        <taxon>Tracheophyta</taxon>
        <taxon>Spermatophyta</taxon>
        <taxon>Magnoliopsida</taxon>
        <taxon>eudicotyledons</taxon>
        <taxon>Gunneridae</taxon>
        <taxon>Pentapetalae</taxon>
        <taxon>rosids</taxon>
        <taxon>fabids</taxon>
        <taxon>Fabales</taxon>
        <taxon>Fabaceae</taxon>
        <taxon>Papilionoideae</taxon>
        <taxon>50 kb inversion clade</taxon>
        <taxon>NPAAA clade</taxon>
        <taxon>indigoferoid/millettioid clade</taxon>
        <taxon>Phaseoleae</taxon>
        <taxon>Vigna</taxon>
    </lineage>
</organism>
<dbReference type="InterPro" id="IPR016727">
    <property type="entry name" value="ATPase_V0-cplx_dsu"/>
</dbReference>
<dbReference type="InterPro" id="IPR036079">
    <property type="entry name" value="ATPase_csu/dsu_sf"/>
</dbReference>
<gene>
    <name evidence="2" type="ORF">V8G54_019162</name>
</gene>
<keyword evidence="1" id="KW-0472">Membrane</keyword>
<dbReference type="EMBL" id="CP144695">
    <property type="protein sequence ID" value="WVZ05816.1"/>
    <property type="molecule type" value="Genomic_DNA"/>
</dbReference>
<name>A0AAQ3NAE8_VIGMU</name>
<feature type="transmembrane region" description="Helical" evidence="1">
    <location>
        <begin position="100"/>
        <end position="122"/>
    </location>
</feature>
<dbReference type="SUPFAM" id="SSF103486">
    <property type="entry name" value="V-type ATP synthase subunit C"/>
    <property type="match status" value="1"/>
</dbReference>
<evidence type="ECO:0000256" key="1">
    <source>
        <dbReference type="SAM" id="Phobius"/>
    </source>
</evidence>
<accession>A0AAQ3NAE8</accession>
<dbReference type="GO" id="GO:0033179">
    <property type="term" value="C:proton-transporting V-type ATPase, V0 domain"/>
    <property type="evidence" value="ECO:0007669"/>
    <property type="project" value="InterPro"/>
</dbReference>
<evidence type="ECO:0000313" key="2">
    <source>
        <dbReference type="EMBL" id="WVZ05816.1"/>
    </source>
</evidence>
<dbReference type="Proteomes" id="UP001374535">
    <property type="component" value="Chromosome 6"/>
</dbReference>